<evidence type="ECO:0000313" key="2">
    <source>
        <dbReference type="Proteomes" id="UP001143856"/>
    </source>
</evidence>
<gene>
    <name evidence="1" type="ORF">NUW58_g2234</name>
</gene>
<dbReference type="Proteomes" id="UP001143856">
    <property type="component" value="Unassembled WGS sequence"/>
</dbReference>
<name>A0ACC1PII7_9PEZI</name>
<evidence type="ECO:0000313" key="1">
    <source>
        <dbReference type="EMBL" id="KAJ2992240.1"/>
    </source>
</evidence>
<sequence length="991" mass="108337">MGDQKDKFRALALQAMATMYAHVPADAERFVRNTAMAGKNPRAKESSMQWLLQMHKDHGLQFRSYVPTLMELLEDADGMVRDAAKATVIELFREAPNAAKSDLKRQLKNFKVRPAIESAIVKELNPVGAKTDPDSRPASAMQVRPNLAPAASSHASDRPTTPMLPEAKTESVEPTYVNTQRELDEIIKGMHEWFEGKETEQNWMKREESMLKMRRLIAGNASTDYPDLLVSGCRGLLDGIIKAVNSLRTSLSKEGCALVQDLAVTFGAAIDPMVELLMQTFIKLCAATKKISSQLANSAVDTLIGRTTYTVRIMQHIWAACQDKNVQPRVYATGWLKTLLKKEAHHKSHLEHGGGLDLIEKCIKKGLNDPNPGVREKMRSTYWAFAGIWQSKAETIMDGLDTTAQKLLQKDPSNPNSPKKTEPAARPGLGLSKSTMGSSKPSLREAMMAQKKALATRNLPARPGSAMATISPVRTGPTTSAASSSATSHDSGSSRVLIEITWWRPEVAARPATAGPYSVRTHDGPSTERSSPESVKSKAITPKTISGSPRRTVPRTRPGHAATASESSASVHTPSKKPATASAVSPRTTPPKAKTTASGHLPPSSPLKDENLTFVVAPPIEHLKESLQPSSPQIVVSPHHESFQEARMASVEVVSSPRMHPTSSLESQTDENAMPPNTFDAAPSQPLQVYEDPFVEDQVTSKPELEKPTERPALEDIPINEDLAKLSQPLSGANGGTPPCSPDKTRQNSRLLDSGIARVKGRTLDVHGFRKLQSLIRENKLPFADDKFNALLIGLFEYLESPLDGLASQKVQDIKAQVLATIKLILKLHSNDFQPHVSRGLEALLRTRSSYEARTHIVAGLELLADELVHIGDAEEITVTMTRSLGRMDLDTTGYRGLSMGLHVLKELIDSRPSFVPTEGQVAGLTSLANRCLESKESGVRMDAVQLCVALHARLGDAKFWESMKTVRDDPKSLITYYVVKRQRETKSAPS</sequence>
<protein>
    <submittedName>
        <fullName evidence="1">Uncharacterized protein</fullName>
    </submittedName>
</protein>
<organism evidence="1 2">
    <name type="scientific">Xylaria curta</name>
    <dbReference type="NCBI Taxonomy" id="42375"/>
    <lineage>
        <taxon>Eukaryota</taxon>
        <taxon>Fungi</taxon>
        <taxon>Dikarya</taxon>
        <taxon>Ascomycota</taxon>
        <taxon>Pezizomycotina</taxon>
        <taxon>Sordariomycetes</taxon>
        <taxon>Xylariomycetidae</taxon>
        <taxon>Xylariales</taxon>
        <taxon>Xylariaceae</taxon>
        <taxon>Xylaria</taxon>
    </lineage>
</organism>
<dbReference type="EMBL" id="JAPDGR010000281">
    <property type="protein sequence ID" value="KAJ2992240.1"/>
    <property type="molecule type" value="Genomic_DNA"/>
</dbReference>
<reference evidence="1" key="1">
    <citation type="submission" date="2022-10" db="EMBL/GenBank/DDBJ databases">
        <title>Genome Sequence of Xylaria curta.</title>
        <authorList>
            <person name="Buettner E."/>
        </authorList>
    </citation>
    <scope>NUCLEOTIDE SEQUENCE</scope>
    <source>
        <strain evidence="1">Babe10</strain>
    </source>
</reference>
<accession>A0ACC1PII7</accession>
<keyword evidence="2" id="KW-1185">Reference proteome</keyword>
<comment type="caution">
    <text evidence="1">The sequence shown here is derived from an EMBL/GenBank/DDBJ whole genome shotgun (WGS) entry which is preliminary data.</text>
</comment>
<proteinExistence type="predicted"/>